<keyword evidence="2" id="KW-1185">Reference proteome</keyword>
<evidence type="ECO:0000313" key="1">
    <source>
        <dbReference type="EnsemblPlants" id="AVESA.00010b.r2.6AG1050610.1.CDS"/>
    </source>
</evidence>
<name>A0ACD5YWM7_AVESA</name>
<proteinExistence type="predicted"/>
<dbReference type="EnsemblPlants" id="AVESA.00010b.r2.6AG1050610.1">
    <property type="protein sequence ID" value="AVESA.00010b.r2.6AG1050610.1.CDS"/>
    <property type="gene ID" value="AVESA.00010b.r2.6AG1050610"/>
</dbReference>
<reference evidence="1" key="2">
    <citation type="submission" date="2025-09" db="UniProtKB">
        <authorList>
            <consortium name="EnsemblPlants"/>
        </authorList>
    </citation>
    <scope>IDENTIFICATION</scope>
</reference>
<protein>
    <submittedName>
        <fullName evidence="1">Uncharacterized protein</fullName>
    </submittedName>
</protein>
<dbReference type="Proteomes" id="UP001732700">
    <property type="component" value="Chromosome 6A"/>
</dbReference>
<evidence type="ECO:0000313" key="2">
    <source>
        <dbReference type="Proteomes" id="UP001732700"/>
    </source>
</evidence>
<organism evidence="1 2">
    <name type="scientific">Avena sativa</name>
    <name type="common">Oat</name>
    <dbReference type="NCBI Taxonomy" id="4498"/>
    <lineage>
        <taxon>Eukaryota</taxon>
        <taxon>Viridiplantae</taxon>
        <taxon>Streptophyta</taxon>
        <taxon>Embryophyta</taxon>
        <taxon>Tracheophyta</taxon>
        <taxon>Spermatophyta</taxon>
        <taxon>Magnoliopsida</taxon>
        <taxon>Liliopsida</taxon>
        <taxon>Poales</taxon>
        <taxon>Poaceae</taxon>
        <taxon>BOP clade</taxon>
        <taxon>Pooideae</taxon>
        <taxon>Poodae</taxon>
        <taxon>Poeae</taxon>
        <taxon>Poeae Chloroplast Group 1 (Aveneae type)</taxon>
        <taxon>Aveninae</taxon>
        <taxon>Avena</taxon>
    </lineage>
</organism>
<accession>A0ACD5YWM7</accession>
<reference evidence="1" key="1">
    <citation type="submission" date="2021-05" db="EMBL/GenBank/DDBJ databases">
        <authorList>
            <person name="Scholz U."/>
            <person name="Mascher M."/>
            <person name="Fiebig A."/>
        </authorList>
    </citation>
    <scope>NUCLEOTIDE SEQUENCE [LARGE SCALE GENOMIC DNA]</scope>
</reference>
<sequence length="596" mass="64911">MERILKSARESGSLNLSNRSLSEVPGEVYNNLDTGSQDDKWWEGVDLQKLILAHNNLEALREDLRNLSSLVVLNISHNQISSLPAAVGDLPLLKSLDVSFNQISTIPEEIGSATALVKVDFSNNCLTELPASLGRCLNLSELKASNNKISKLPDELAGCCKLSKFDLEGNKLVLLSENMFTSWTMLTEINAAKNLLTTVPASIGSLSKLIRLDLHQNKITSVPSSIKGCSSLAELYMGNNLLSTIPADIGMLSKLGTVDLHSNQLKEYPVGACKLKLAFLDLSNNALSGLPPELGTMTTLRKLLLSGNPMRTLRSSLVSGPTSTLLKYLRSRLSSDEEASGSRSTPTKDDQISAARRLSQSSKELNLSGLGATSVPAAAWETSDVLKLDLSKNSIEDLPNELSLCSSLQTLILSNNKIKKWPGMVVSSLPSLSSLKLDNNPLAEILSTDLEALSKLEVLDLSGNASCLTEPSVVSSLLRLQELYLRRMKLQEFPVGLLRLKQLRILNLSQNHLTTVPEIITGVLRKMGIKDFTALIELDLSDNNITSLPAELGLLEPNLQVLRLDGNPLRSIRRVILDRGTKAVLTYLKERLPSSH</sequence>